<keyword evidence="7" id="KW-1185">Reference proteome</keyword>
<organism evidence="6 7">
    <name type="scientific">Ornithinibacillus hominis</name>
    <dbReference type="NCBI Taxonomy" id="2763055"/>
    <lineage>
        <taxon>Bacteria</taxon>
        <taxon>Bacillati</taxon>
        <taxon>Bacillota</taxon>
        <taxon>Bacilli</taxon>
        <taxon>Bacillales</taxon>
        <taxon>Bacillaceae</taxon>
        <taxon>Ornithinibacillus</taxon>
    </lineage>
</organism>
<protein>
    <submittedName>
        <fullName evidence="6">Energy-coupling factor transporter transmembrane protein EcfT</fullName>
    </submittedName>
</protein>
<reference evidence="6" key="1">
    <citation type="submission" date="2020-08" db="EMBL/GenBank/DDBJ databases">
        <title>Genome public.</title>
        <authorList>
            <person name="Liu C."/>
            <person name="Sun Q."/>
        </authorList>
    </citation>
    <scope>NUCLEOTIDE SEQUENCE</scope>
    <source>
        <strain evidence="6">BX22</strain>
    </source>
</reference>
<keyword evidence="2 5" id="KW-0812">Transmembrane</keyword>
<proteinExistence type="predicted"/>
<feature type="transmembrane region" description="Helical" evidence="5">
    <location>
        <begin position="56"/>
        <end position="74"/>
    </location>
</feature>
<dbReference type="GO" id="GO:0005886">
    <property type="term" value="C:plasma membrane"/>
    <property type="evidence" value="ECO:0007669"/>
    <property type="project" value="UniProtKB-ARBA"/>
</dbReference>
<keyword evidence="3 5" id="KW-1133">Transmembrane helix</keyword>
<dbReference type="RefSeq" id="WP_186870093.1">
    <property type="nucleotide sequence ID" value="NZ_JACOOL010000007.1"/>
</dbReference>
<evidence type="ECO:0000256" key="3">
    <source>
        <dbReference type="ARBA" id="ARBA00022989"/>
    </source>
</evidence>
<feature type="transmembrane region" description="Helical" evidence="5">
    <location>
        <begin position="229"/>
        <end position="249"/>
    </location>
</feature>
<evidence type="ECO:0000313" key="6">
    <source>
        <dbReference type="EMBL" id="MBC5637387.1"/>
    </source>
</evidence>
<dbReference type="CDD" id="cd16914">
    <property type="entry name" value="EcfT"/>
    <property type="match status" value="1"/>
</dbReference>
<feature type="transmembrane region" description="Helical" evidence="5">
    <location>
        <begin position="31"/>
        <end position="49"/>
    </location>
</feature>
<evidence type="ECO:0000256" key="2">
    <source>
        <dbReference type="ARBA" id="ARBA00022692"/>
    </source>
</evidence>
<name>A0A923RKN1_9BACI</name>
<dbReference type="EMBL" id="JACOOL010000007">
    <property type="protein sequence ID" value="MBC5637387.1"/>
    <property type="molecule type" value="Genomic_DNA"/>
</dbReference>
<feature type="transmembrane region" description="Helical" evidence="5">
    <location>
        <begin position="94"/>
        <end position="119"/>
    </location>
</feature>
<comment type="caution">
    <text evidence="6">The sequence shown here is derived from an EMBL/GenBank/DDBJ whole genome shotgun (WGS) entry which is preliminary data.</text>
</comment>
<dbReference type="AlphaFoldDB" id="A0A923RKN1"/>
<dbReference type="Pfam" id="PF02361">
    <property type="entry name" value="CbiQ"/>
    <property type="match status" value="1"/>
</dbReference>
<dbReference type="PANTHER" id="PTHR33514:SF13">
    <property type="entry name" value="PROTEIN ABCI12, CHLOROPLASTIC"/>
    <property type="match status" value="1"/>
</dbReference>
<evidence type="ECO:0000256" key="5">
    <source>
        <dbReference type="SAM" id="Phobius"/>
    </source>
</evidence>
<evidence type="ECO:0000256" key="1">
    <source>
        <dbReference type="ARBA" id="ARBA00004141"/>
    </source>
</evidence>
<dbReference type="Proteomes" id="UP000637359">
    <property type="component" value="Unassembled WGS sequence"/>
</dbReference>
<gene>
    <name evidence="6" type="ORF">H8S33_11280</name>
</gene>
<sequence length="261" mass="29958">MISSINPAIKAIAILIPGVLLGLMYDVMTPLLYFVFIISITFLFTTISFKKWIKMFAPFLFLVLGLAWMTMLYTSGRFSGGDVLFHIFMFEIQVGSVLTAISLALRSLCFVSLSLLFALTTDSTKFMLSLMQQCKLPPRITYGILAGYRFLPTFRQEFDTIRKAHRIRGVGRATGIKERLHQFRRYIIPLLANGIRRAERVAIAMESKGFTGDPDRTYYRELKVKKRDWLFLLMMVGVLLGIMVLSYYLGYFNIMGYKIKP</sequence>
<dbReference type="PANTHER" id="PTHR33514">
    <property type="entry name" value="PROTEIN ABCI12, CHLOROPLASTIC"/>
    <property type="match status" value="1"/>
</dbReference>
<evidence type="ECO:0000256" key="4">
    <source>
        <dbReference type="ARBA" id="ARBA00023136"/>
    </source>
</evidence>
<dbReference type="InterPro" id="IPR003339">
    <property type="entry name" value="ABC/ECF_trnsptr_transmembrane"/>
</dbReference>
<accession>A0A923RKN1</accession>
<comment type="subcellular location">
    <subcellularLocation>
        <location evidence="1">Membrane</location>
        <topology evidence="1">Multi-pass membrane protein</topology>
    </subcellularLocation>
</comment>
<evidence type="ECO:0000313" key="7">
    <source>
        <dbReference type="Proteomes" id="UP000637359"/>
    </source>
</evidence>
<keyword evidence="4 5" id="KW-0472">Membrane</keyword>